<protein>
    <submittedName>
        <fullName evidence="1">Uncharacterized protein</fullName>
    </submittedName>
</protein>
<keyword evidence="2" id="KW-1185">Reference proteome</keyword>
<evidence type="ECO:0000313" key="2">
    <source>
        <dbReference type="Proteomes" id="UP001152658"/>
    </source>
</evidence>
<sequence length="40" mass="4429">MKSFVDEDNVPSGSVGLFNNVEGKWQHLNVKIQSGKVILN</sequence>
<reference evidence="1" key="1">
    <citation type="submission" date="2022-06" db="EMBL/GenBank/DDBJ databases">
        <authorList>
            <person name="Goudenege D."/>
            <person name="Le Roux F."/>
        </authorList>
    </citation>
    <scope>NUCLEOTIDE SEQUENCE</scope>
    <source>
        <strain evidence="1">12-063</strain>
    </source>
</reference>
<name>A0ABM9FNW9_9VIBR</name>
<comment type="caution">
    <text evidence="1">The sequence shown here is derived from an EMBL/GenBank/DDBJ whole genome shotgun (WGS) entry which is preliminary data.</text>
</comment>
<accession>A0ABM9FNW9</accession>
<gene>
    <name evidence="1" type="ORF">VAE063_910098</name>
</gene>
<dbReference type="EMBL" id="CALYLK010000132">
    <property type="protein sequence ID" value="CAH8221586.1"/>
    <property type="molecule type" value="Genomic_DNA"/>
</dbReference>
<organism evidence="1 2">
    <name type="scientific">Vibrio aestuarianus</name>
    <dbReference type="NCBI Taxonomy" id="28171"/>
    <lineage>
        <taxon>Bacteria</taxon>
        <taxon>Pseudomonadati</taxon>
        <taxon>Pseudomonadota</taxon>
        <taxon>Gammaproteobacteria</taxon>
        <taxon>Vibrionales</taxon>
        <taxon>Vibrionaceae</taxon>
        <taxon>Vibrio</taxon>
    </lineage>
</organism>
<proteinExistence type="predicted"/>
<dbReference type="Proteomes" id="UP001152658">
    <property type="component" value="Unassembled WGS sequence"/>
</dbReference>
<evidence type="ECO:0000313" key="1">
    <source>
        <dbReference type="EMBL" id="CAH8221586.1"/>
    </source>
</evidence>